<accession>A0A4Q2IRN7</accession>
<dbReference type="SUPFAM" id="SSF51126">
    <property type="entry name" value="Pectin lyase-like"/>
    <property type="match status" value="1"/>
</dbReference>
<dbReference type="InterPro" id="IPR051801">
    <property type="entry name" value="GH28_Enzymes"/>
</dbReference>
<dbReference type="Gene3D" id="2.160.20.10">
    <property type="entry name" value="Single-stranded right-handed beta-helix, Pectin lyase-like"/>
    <property type="match status" value="1"/>
</dbReference>
<comment type="caution">
    <text evidence="3">The sequence shown here is derived from an EMBL/GenBank/DDBJ whole genome shotgun (WGS) entry which is preliminary data.</text>
</comment>
<proteinExistence type="predicted"/>
<evidence type="ECO:0000313" key="3">
    <source>
        <dbReference type="EMBL" id="RXZ30536.1"/>
    </source>
</evidence>
<gene>
    <name evidence="3" type="ORF">EO081_15300</name>
</gene>
<sequence length="521" mass="55617">MLIDRRSALLGGAVAAGGLVLSPAWAAGQAAGEGWVSVRRFGARGDGRSLDTSAINRAIDHAAARGGGTVVFPAGTYASHTIRLKSRVSLYLDQGATILAAAPTASAGYDVAEPQDPGAVGFQDFGHSHWRNSLIWGEGLHDIAILGPGLIWGKGLGRGDGKDNWLKDPSGPGTGNKAIALKNCRNVLLRDFKVLEGGWFALLATGVDNMTIDNVVVDTNRDGFDIDCCRNVRVTNCTVNSPWDDGICPKSSYALGEPRITENLTIANCFVTGNYQVGSVIDGSFRKMPADFAPQIHGRIKFGTETNGGFRNVAISNCVFEDSRGLAIETVDGGVIEDFAISNITMRGIVDAPLFLRLGKRMRGPAGRPIGTLKRVMIQNVTSSNATPLPSVFAGLAGHPIEDVSLSDIYLHHVGGAAMAQVRPPENELGYPEATMFGDLPATGLFARHLRNLEMHHVEIATAAPDPRPAIWLEDVADADITNLRAPRGETFALTDVTGFRSTGARWLKDRQVDGRITDRF</sequence>
<dbReference type="PANTHER" id="PTHR31339">
    <property type="entry name" value="PECTIN LYASE-RELATED"/>
    <property type="match status" value="1"/>
</dbReference>
<evidence type="ECO:0000313" key="4">
    <source>
        <dbReference type="Proteomes" id="UP000292347"/>
    </source>
</evidence>
<dbReference type="RefSeq" id="WP_129343111.1">
    <property type="nucleotide sequence ID" value="NZ_JACIDD010000003.1"/>
</dbReference>
<evidence type="ECO:0000259" key="1">
    <source>
        <dbReference type="Pfam" id="PF12708"/>
    </source>
</evidence>
<feature type="domain" description="Rhamnogalacturonase A/B/Epimerase-like pectate lyase" evidence="1">
    <location>
        <begin position="35"/>
        <end position="94"/>
    </location>
</feature>
<dbReference type="InterPro" id="IPR024535">
    <property type="entry name" value="RHGA/B-epi-like_pectate_lyase"/>
</dbReference>
<dbReference type="InterPro" id="IPR011050">
    <property type="entry name" value="Pectin_lyase_fold/virulence"/>
</dbReference>
<dbReference type="InterPro" id="IPR006311">
    <property type="entry name" value="TAT_signal"/>
</dbReference>
<dbReference type="SMART" id="SM00710">
    <property type="entry name" value="PbH1"/>
    <property type="match status" value="3"/>
</dbReference>
<dbReference type="InterPro" id="IPR006626">
    <property type="entry name" value="PbH1"/>
</dbReference>
<keyword evidence="4" id="KW-1185">Reference proteome</keyword>
<dbReference type="Pfam" id="PF12708">
    <property type="entry name" value="Pect-lyase_RHGA_epim"/>
    <property type="match status" value="1"/>
</dbReference>
<dbReference type="InterPro" id="IPR039448">
    <property type="entry name" value="Beta_helix"/>
</dbReference>
<dbReference type="AlphaFoldDB" id="A0A4Q2IRN7"/>
<dbReference type="OrthoDB" id="9795222at2"/>
<name>A0A4Q2IRN7_9SPHN</name>
<dbReference type="GO" id="GO:0016787">
    <property type="term" value="F:hydrolase activity"/>
    <property type="evidence" value="ECO:0007669"/>
    <property type="project" value="UniProtKB-KW"/>
</dbReference>
<dbReference type="EMBL" id="SDPT01000003">
    <property type="protein sequence ID" value="RXZ30536.1"/>
    <property type="molecule type" value="Genomic_DNA"/>
</dbReference>
<dbReference type="Pfam" id="PF13229">
    <property type="entry name" value="Beta_helix"/>
    <property type="match status" value="1"/>
</dbReference>
<evidence type="ECO:0000259" key="2">
    <source>
        <dbReference type="Pfam" id="PF13229"/>
    </source>
</evidence>
<dbReference type="InterPro" id="IPR012334">
    <property type="entry name" value="Pectin_lyas_fold"/>
</dbReference>
<organism evidence="3 4">
    <name type="scientific">Sphingomonas desiccabilis</name>
    <dbReference type="NCBI Taxonomy" id="429134"/>
    <lineage>
        <taxon>Bacteria</taxon>
        <taxon>Pseudomonadati</taxon>
        <taxon>Pseudomonadota</taxon>
        <taxon>Alphaproteobacteria</taxon>
        <taxon>Sphingomonadales</taxon>
        <taxon>Sphingomonadaceae</taxon>
        <taxon>Sphingomonas</taxon>
    </lineage>
</organism>
<feature type="domain" description="Right handed beta helix" evidence="2">
    <location>
        <begin position="177"/>
        <end position="282"/>
    </location>
</feature>
<dbReference type="PANTHER" id="PTHR31339:SF9">
    <property type="entry name" value="PLASMIN AND FIBRONECTIN-BINDING PROTEIN A"/>
    <property type="match status" value="1"/>
</dbReference>
<dbReference type="PROSITE" id="PS51318">
    <property type="entry name" value="TAT"/>
    <property type="match status" value="1"/>
</dbReference>
<reference evidence="3 4" key="1">
    <citation type="submission" date="2019-01" db="EMBL/GenBank/DDBJ databases">
        <title>Sphingomonas mucosissima sp. nov. and Sphingomonas desiccabilis sp. nov., from biological soil crusts in the Colorado Plateau, USA.</title>
        <authorList>
            <person name="Zhu D."/>
        </authorList>
    </citation>
    <scope>NUCLEOTIDE SEQUENCE [LARGE SCALE GENOMIC DNA]</scope>
    <source>
        <strain evidence="3 4">CP1D</strain>
    </source>
</reference>
<protein>
    <submittedName>
        <fullName evidence="3">Glycoside hydrolase family 28 protein</fullName>
    </submittedName>
</protein>
<keyword evidence="3" id="KW-0378">Hydrolase</keyword>
<dbReference type="Proteomes" id="UP000292347">
    <property type="component" value="Unassembled WGS sequence"/>
</dbReference>